<dbReference type="AlphaFoldDB" id="A0A383CWF2"/>
<proteinExistence type="predicted"/>
<name>A0A383CWF2_9ZZZZ</name>
<sequence length="87" mass="10130">PTHNVCKPIGQWNNMTIHCQNNMITVEHNGEKITDMDMDQWSEPGINPDGTKNKFKYAWKDMPHKGHIGLQDHGGKIWFRHIKLKPL</sequence>
<dbReference type="Gene3D" id="2.60.120.560">
    <property type="entry name" value="Exo-inulinase, domain 1"/>
    <property type="match status" value="1"/>
</dbReference>
<accession>A0A383CWF2</accession>
<dbReference type="EMBL" id="UINC01212253">
    <property type="protein sequence ID" value="SVE36491.1"/>
    <property type="molecule type" value="Genomic_DNA"/>
</dbReference>
<dbReference type="GO" id="GO:0016787">
    <property type="term" value="F:hydrolase activity"/>
    <property type="evidence" value="ECO:0007669"/>
    <property type="project" value="InterPro"/>
</dbReference>
<reference evidence="2" key="1">
    <citation type="submission" date="2018-05" db="EMBL/GenBank/DDBJ databases">
        <authorList>
            <person name="Lanie J.A."/>
            <person name="Ng W.-L."/>
            <person name="Kazmierczak K.M."/>
            <person name="Andrzejewski T.M."/>
            <person name="Davidsen T.M."/>
            <person name="Wayne K.J."/>
            <person name="Tettelin H."/>
            <person name="Glass J.I."/>
            <person name="Rusch D."/>
            <person name="Podicherti R."/>
            <person name="Tsui H.-C.T."/>
            <person name="Winkler M.E."/>
        </authorList>
    </citation>
    <scope>NUCLEOTIDE SEQUENCE</scope>
</reference>
<organism evidence="2">
    <name type="scientific">marine metagenome</name>
    <dbReference type="NCBI Taxonomy" id="408172"/>
    <lineage>
        <taxon>unclassified sequences</taxon>
        <taxon>metagenomes</taxon>
        <taxon>ecological metagenomes</taxon>
    </lineage>
</organism>
<dbReference type="InterPro" id="IPR010496">
    <property type="entry name" value="AL/BT2_dom"/>
</dbReference>
<gene>
    <name evidence="2" type="ORF">METZ01_LOCUS489345</name>
</gene>
<feature type="domain" description="3-keto-alpha-glucoside-1,2-lyase/3-keto-2-hydroxy-glucal hydratase" evidence="1">
    <location>
        <begin position="1"/>
        <end position="85"/>
    </location>
</feature>
<evidence type="ECO:0000313" key="2">
    <source>
        <dbReference type="EMBL" id="SVE36491.1"/>
    </source>
</evidence>
<dbReference type="Pfam" id="PF06439">
    <property type="entry name" value="3keto-disac_hyd"/>
    <property type="match status" value="1"/>
</dbReference>
<protein>
    <recommendedName>
        <fullName evidence="1">3-keto-alpha-glucoside-1,2-lyase/3-keto-2-hydroxy-glucal hydratase domain-containing protein</fullName>
    </recommendedName>
</protein>
<evidence type="ECO:0000259" key="1">
    <source>
        <dbReference type="Pfam" id="PF06439"/>
    </source>
</evidence>
<feature type="non-terminal residue" evidence="2">
    <location>
        <position position="1"/>
    </location>
</feature>